<proteinExistence type="predicted"/>
<name>A0A934X6N5_9MICO</name>
<protein>
    <submittedName>
        <fullName evidence="1">VWA domain-containing protein</fullName>
    </submittedName>
</protein>
<dbReference type="Gene3D" id="3.40.50.410">
    <property type="entry name" value="von Willebrand factor, type A domain"/>
    <property type="match status" value="1"/>
</dbReference>
<evidence type="ECO:0000313" key="1">
    <source>
        <dbReference type="EMBL" id="MBK6301420.1"/>
    </source>
</evidence>
<evidence type="ECO:0000313" key="2">
    <source>
        <dbReference type="Proteomes" id="UP000718281"/>
    </source>
</evidence>
<sequence>MTDQNLTHLYFLLDRSGSMASIRSETEAGFNAFIAEQRTAPGRCLVTLAQFDDHYEEVYAARPVNEVPPLHLDPRGTTALLDSIGRLVTTAGERLAALPEHDRPGTVIVGIMTDGHENASHEWGFGAVRALIEQQTTIYSWDFLYMGADQDAIEVGAQLGVSREQSLTYDRHRVGSAYASASGNISAMRAARAAGASPAAAREKLAFTEAQRADAEA</sequence>
<comment type="caution">
    <text evidence="1">The sequence shown here is derived from an EMBL/GenBank/DDBJ whole genome shotgun (WGS) entry which is preliminary data.</text>
</comment>
<accession>A0A934X6N5</accession>
<dbReference type="Proteomes" id="UP000718281">
    <property type="component" value="Unassembled WGS sequence"/>
</dbReference>
<gene>
    <name evidence="1" type="ORF">IPF40_10380</name>
</gene>
<dbReference type="AlphaFoldDB" id="A0A934X6N5"/>
<reference evidence="1 2" key="1">
    <citation type="submission" date="2020-10" db="EMBL/GenBank/DDBJ databases">
        <title>Connecting structure to function with the recovery of over 1000 high-quality activated sludge metagenome-assembled genomes encoding full-length rRNA genes using long-read sequencing.</title>
        <authorList>
            <person name="Singleton C.M."/>
            <person name="Petriglieri F."/>
            <person name="Kristensen J.M."/>
            <person name="Kirkegaard R.H."/>
            <person name="Michaelsen T.Y."/>
            <person name="Andersen M.H."/>
            <person name="Karst S.M."/>
            <person name="Dueholm M.S."/>
            <person name="Nielsen P.H."/>
            <person name="Albertsen M."/>
        </authorList>
    </citation>
    <scope>NUCLEOTIDE SEQUENCE [LARGE SCALE GENOMIC DNA]</scope>
    <source>
        <strain evidence="1">AalE_18-Q3-R2-46_BAT3C.188</strain>
    </source>
</reference>
<dbReference type="SUPFAM" id="SSF53300">
    <property type="entry name" value="vWA-like"/>
    <property type="match status" value="1"/>
</dbReference>
<dbReference type="EMBL" id="JADIXZ010000004">
    <property type="protein sequence ID" value="MBK6301420.1"/>
    <property type="molecule type" value="Genomic_DNA"/>
</dbReference>
<dbReference type="CDD" id="cd00198">
    <property type="entry name" value="vWFA"/>
    <property type="match status" value="1"/>
</dbReference>
<organism evidence="1 2">
    <name type="scientific">Candidatus Phosphoribacter hodrii</name>
    <dbReference type="NCBI Taxonomy" id="2953743"/>
    <lineage>
        <taxon>Bacteria</taxon>
        <taxon>Bacillati</taxon>
        <taxon>Actinomycetota</taxon>
        <taxon>Actinomycetes</taxon>
        <taxon>Micrococcales</taxon>
        <taxon>Dermatophilaceae</taxon>
        <taxon>Candidatus Phosphoribacter</taxon>
    </lineage>
</organism>
<dbReference type="InterPro" id="IPR036465">
    <property type="entry name" value="vWFA_dom_sf"/>
</dbReference>